<evidence type="ECO:0000313" key="2">
    <source>
        <dbReference type="Proteomes" id="UP001458880"/>
    </source>
</evidence>
<accession>A0AAW1MDK8</accession>
<reference evidence="1 2" key="1">
    <citation type="journal article" date="2024" name="BMC Genomics">
        <title>De novo assembly and annotation of Popillia japonica's genome with initial clues to its potential as an invasive pest.</title>
        <authorList>
            <person name="Cucini C."/>
            <person name="Boschi S."/>
            <person name="Funari R."/>
            <person name="Cardaioli E."/>
            <person name="Iannotti N."/>
            <person name="Marturano G."/>
            <person name="Paoli F."/>
            <person name="Bruttini M."/>
            <person name="Carapelli A."/>
            <person name="Frati F."/>
            <person name="Nardi F."/>
        </authorList>
    </citation>
    <scope>NUCLEOTIDE SEQUENCE [LARGE SCALE GENOMIC DNA]</scope>
    <source>
        <strain evidence="1">DMR45628</strain>
    </source>
</reference>
<keyword evidence="2" id="KW-1185">Reference proteome</keyword>
<evidence type="ECO:0000313" key="1">
    <source>
        <dbReference type="EMBL" id="KAK9744279.1"/>
    </source>
</evidence>
<name>A0AAW1MDK8_POPJA</name>
<dbReference type="Proteomes" id="UP001458880">
    <property type="component" value="Unassembled WGS sequence"/>
</dbReference>
<protein>
    <submittedName>
        <fullName evidence="1">Uncharacterized protein</fullName>
    </submittedName>
</protein>
<dbReference type="EMBL" id="JASPKY010000060">
    <property type="protein sequence ID" value="KAK9744279.1"/>
    <property type="molecule type" value="Genomic_DNA"/>
</dbReference>
<proteinExistence type="predicted"/>
<comment type="caution">
    <text evidence="1">The sequence shown here is derived from an EMBL/GenBank/DDBJ whole genome shotgun (WGS) entry which is preliminary data.</text>
</comment>
<dbReference type="AlphaFoldDB" id="A0AAW1MDK8"/>
<gene>
    <name evidence="1" type="ORF">QE152_g7918</name>
</gene>
<organism evidence="1 2">
    <name type="scientific">Popillia japonica</name>
    <name type="common">Japanese beetle</name>
    <dbReference type="NCBI Taxonomy" id="7064"/>
    <lineage>
        <taxon>Eukaryota</taxon>
        <taxon>Metazoa</taxon>
        <taxon>Ecdysozoa</taxon>
        <taxon>Arthropoda</taxon>
        <taxon>Hexapoda</taxon>
        <taxon>Insecta</taxon>
        <taxon>Pterygota</taxon>
        <taxon>Neoptera</taxon>
        <taxon>Endopterygota</taxon>
        <taxon>Coleoptera</taxon>
        <taxon>Polyphaga</taxon>
        <taxon>Scarabaeiformia</taxon>
        <taxon>Scarabaeidae</taxon>
        <taxon>Rutelinae</taxon>
        <taxon>Popillia</taxon>
    </lineage>
</organism>
<sequence>MIKRKETLTMLVQTELKNMEKEGKCDFEVPKLVRKETLTMLVQTELKNMEKEGKCDFEVPKLVAHRPYRLAYSERVCGSKLANWRKLAQLFEQSISAFVIGWLTVNVCAEANWPTGESLLNYSSNRFLRLLVLES</sequence>